<feature type="region of interest" description="Disordered" evidence="2">
    <location>
        <begin position="587"/>
        <end position="606"/>
    </location>
</feature>
<gene>
    <name evidence="5" type="ORF">TRUGW13939_06120</name>
</gene>
<evidence type="ECO:0000313" key="6">
    <source>
        <dbReference type="Proteomes" id="UP000509510"/>
    </source>
</evidence>
<keyword evidence="6" id="KW-1185">Reference proteome</keyword>
<dbReference type="SMART" id="SM00313">
    <property type="entry name" value="PXA"/>
    <property type="match status" value="1"/>
</dbReference>
<evidence type="ECO:0000256" key="2">
    <source>
        <dbReference type="SAM" id="MobiDB-lite"/>
    </source>
</evidence>
<feature type="compositionally biased region" description="Polar residues" evidence="2">
    <location>
        <begin position="738"/>
        <end position="755"/>
    </location>
</feature>
<feature type="domain" description="PXA" evidence="4">
    <location>
        <begin position="159"/>
        <end position="341"/>
    </location>
</feature>
<dbReference type="PROSITE" id="PS51207">
    <property type="entry name" value="PXA"/>
    <property type="match status" value="1"/>
</dbReference>
<evidence type="ECO:0000313" key="5">
    <source>
        <dbReference type="EMBL" id="QKX58991.1"/>
    </source>
</evidence>
<dbReference type="SUPFAM" id="SSF64268">
    <property type="entry name" value="PX domain"/>
    <property type="match status" value="1"/>
</dbReference>
<dbReference type="KEGG" id="trg:TRUGW13939_06120"/>
<dbReference type="EMBL" id="CP055900">
    <property type="protein sequence ID" value="QKX58991.1"/>
    <property type="molecule type" value="Genomic_DNA"/>
</dbReference>
<feature type="compositionally biased region" description="Polar residues" evidence="2">
    <location>
        <begin position="588"/>
        <end position="606"/>
    </location>
</feature>
<keyword evidence="3" id="KW-0472">Membrane</keyword>
<dbReference type="PANTHER" id="PTHR22775:SF47">
    <property type="entry name" value="MEIOTICALLY UP-REGULATED GENE 122 PROTEIN"/>
    <property type="match status" value="1"/>
</dbReference>
<comment type="similarity">
    <text evidence="1">Belongs to the sorting nexin family.</text>
</comment>
<sequence>MDQDATPSHIPENETTAIEKHDITLGGGEEDAPPGDLQQSWAATSGQHVMRYLSTAENETLIALAAAAAVVIYIIFGRLGLLFIGLVAGFLFHEFWDGVADKDSRRGDQSPSYVKRRKELGLQVASRLLDWNPRSSVIERGDDARVVAPNDDMDFSGFRPATAAALSDLTDAILRDYVNYWYSPILPSENTFPVSCRKVLVNFINSLSSHMTRKRSADTFLQFVTNASSMIIVFLNELSTALQTTGPDSPATEDVIKHYLENYPDSSLSNVLSVDQQQKKLKMVADDVLSGFLEPSVYKCEPLRSFFREIFAGVVLESVVQSCSKPDFINGWILYLLKEGEPEILNAIDAGLENAPKGKVASSEAFSGSSQTLPSEISAPLQSAKAADSSLDTVFHTKGSTPAMAKEGLPSKVEAEGTDLPASTEAGLSERSHSSDGLDFVEIERNQPNPDETKMTSYQEQNQRELHTPLLGASVSVDDGSHPGDKAIMRSQPTAEYSLLIEPASAREPGWMTFRSYQDFNYLHDALTTLSRYHHVSFLDSHALLPTWRGQTKFSLARNLEKYLCDALKHEELVQSDRLRRFFGRDSGLQQTPSASGSAGNPFRTSTAFENMGKGMLGVLSNAPKGVAGGGKAVLDGMTGVFAGLNKRNTVTASSSQGRASQDNLERPHSSSTASQLQTSRASADQPTINPLNSPSSTASSENPMEADYEKNAGELTQSRDSNYTASSTSLEKIDPEYTTQDNAPNTELDQQTNEIPPEQEDKGANASSSSTGTPITDDETRIAVELIFAVINELYTLSSAWNIRRTLLNAAKTYILKPGNPHLESIRVLVQQSMIDANTSDDAIATNITKTRENSLPTPEELKLWPPPLTAEESEKLRVDARKLLIERGMPQALMSVMGGAATGEALARVFDCLQVEEVARGFIFALILQALRAIIL</sequence>
<keyword evidence="3" id="KW-0812">Transmembrane</keyword>
<evidence type="ECO:0000256" key="1">
    <source>
        <dbReference type="ARBA" id="ARBA00010883"/>
    </source>
</evidence>
<name>A0A7H8R017_TALRU</name>
<keyword evidence="3" id="KW-1133">Transmembrane helix</keyword>
<dbReference type="InterPro" id="IPR013937">
    <property type="entry name" value="Sorting_nexin_C"/>
</dbReference>
<accession>A0A7H8R017</accession>
<dbReference type="Proteomes" id="UP000509510">
    <property type="component" value="Chromosome III"/>
</dbReference>
<feature type="region of interest" description="Disordered" evidence="2">
    <location>
        <begin position="400"/>
        <end position="461"/>
    </location>
</feature>
<feature type="compositionally biased region" description="Polar residues" evidence="2">
    <location>
        <begin position="446"/>
        <end position="461"/>
    </location>
</feature>
<protein>
    <recommendedName>
        <fullName evidence="4">PXA domain-containing protein</fullName>
    </recommendedName>
</protein>
<dbReference type="InterPro" id="IPR036871">
    <property type="entry name" value="PX_dom_sf"/>
</dbReference>
<feature type="compositionally biased region" description="Polar residues" evidence="2">
    <location>
        <begin position="715"/>
        <end position="731"/>
    </location>
</feature>
<dbReference type="Pfam" id="PF08628">
    <property type="entry name" value="Nexin_C"/>
    <property type="match status" value="1"/>
</dbReference>
<feature type="transmembrane region" description="Helical" evidence="3">
    <location>
        <begin position="61"/>
        <end position="92"/>
    </location>
</feature>
<dbReference type="GO" id="GO:0035091">
    <property type="term" value="F:phosphatidylinositol binding"/>
    <property type="evidence" value="ECO:0007669"/>
    <property type="project" value="InterPro"/>
</dbReference>
<feature type="region of interest" description="Disordered" evidence="2">
    <location>
        <begin position="652"/>
        <end position="778"/>
    </location>
</feature>
<feature type="compositionally biased region" description="Polar residues" evidence="2">
    <location>
        <begin position="670"/>
        <end position="703"/>
    </location>
</feature>
<dbReference type="RefSeq" id="XP_035345169.1">
    <property type="nucleotide sequence ID" value="XM_035489276.1"/>
</dbReference>
<feature type="compositionally biased region" description="Polar residues" evidence="2">
    <location>
        <begin position="652"/>
        <end position="663"/>
    </location>
</feature>
<dbReference type="Gene3D" id="3.30.1520.10">
    <property type="entry name" value="Phox-like domain"/>
    <property type="match status" value="1"/>
</dbReference>
<dbReference type="CDD" id="cd06093">
    <property type="entry name" value="PX_domain"/>
    <property type="match status" value="1"/>
</dbReference>
<dbReference type="InterPro" id="IPR003114">
    <property type="entry name" value="Phox_assoc"/>
</dbReference>
<feature type="compositionally biased region" description="Polar residues" evidence="2">
    <location>
        <begin position="766"/>
        <end position="775"/>
    </location>
</feature>
<evidence type="ECO:0000259" key="4">
    <source>
        <dbReference type="PROSITE" id="PS51207"/>
    </source>
</evidence>
<dbReference type="AlphaFoldDB" id="A0A7H8R017"/>
<dbReference type="GeneID" id="55993616"/>
<dbReference type="Pfam" id="PF02194">
    <property type="entry name" value="PXA"/>
    <property type="match status" value="1"/>
</dbReference>
<organism evidence="5 6">
    <name type="scientific">Talaromyces rugulosus</name>
    <name type="common">Penicillium rugulosum</name>
    <dbReference type="NCBI Taxonomy" id="121627"/>
    <lineage>
        <taxon>Eukaryota</taxon>
        <taxon>Fungi</taxon>
        <taxon>Dikarya</taxon>
        <taxon>Ascomycota</taxon>
        <taxon>Pezizomycotina</taxon>
        <taxon>Eurotiomycetes</taxon>
        <taxon>Eurotiomycetidae</taxon>
        <taxon>Eurotiales</taxon>
        <taxon>Trichocomaceae</taxon>
        <taxon>Talaromyces</taxon>
        <taxon>Talaromyces sect. Islandici</taxon>
    </lineage>
</organism>
<reference evidence="6" key="1">
    <citation type="submission" date="2020-06" db="EMBL/GenBank/DDBJ databases">
        <title>A chromosome-scale genome assembly of Talaromyces rugulosus W13939.</title>
        <authorList>
            <person name="Wang B."/>
            <person name="Guo L."/>
            <person name="Ye K."/>
            <person name="Wang L."/>
        </authorList>
    </citation>
    <scope>NUCLEOTIDE SEQUENCE [LARGE SCALE GENOMIC DNA]</scope>
    <source>
        <strain evidence="6">W13939</strain>
    </source>
</reference>
<proteinExistence type="inferred from homology"/>
<evidence type="ECO:0000256" key="3">
    <source>
        <dbReference type="SAM" id="Phobius"/>
    </source>
</evidence>
<dbReference type="OrthoDB" id="41200at2759"/>
<dbReference type="PANTHER" id="PTHR22775">
    <property type="entry name" value="SORTING NEXIN"/>
    <property type="match status" value="1"/>
</dbReference>